<feature type="region of interest" description="Disordered" evidence="2">
    <location>
        <begin position="233"/>
        <end position="257"/>
    </location>
</feature>
<dbReference type="PANTHER" id="PTHR13491">
    <property type="entry name" value="ZCCHC10 PROTEIN"/>
    <property type="match status" value="1"/>
</dbReference>
<dbReference type="InterPro" id="IPR039715">
    <property type="entry name" value="ZCCHC10"/>
</dbReference>
<feature type="region of interest" description="Disordered" evidence="2">
    <location>
        <begin position="805"/>
        <end position="892"/>
    </location>
</feature>
<dbReference type="EMBL" id="JAEHOC010000005">
    <property type="protein sequence ID" value="KAG2441602.1"/>
    <property type="molecule type" value="Genomic_DNA"/>
</dbReference>
<feature type="compositionally biased region" description="Low complexity" evidence="2">
    <location>
        <begin position="64"/>
        <end position="76"/>
    </location>
</feature>
<feature type="coiled-coil region" evidence="1">
    <location>
        <begin position="634"/>
        <end position="661"/>
    </location>
</feature>
<reference evidence="3" key="1">
    <citation type="journal article" date="2020" name="bioRxiv">
        <title>Comparative genomics of Chlamydomonas.</title>
        <authorList>
            <person name="Craig R.J."/>
            <person name="Hasan A.R."/>
            <person name="Ness R.W."/>
            <person name="Keightley P.D."/>
        </authorList>
    </citation>
    <scope>NUCLEOTIDE SEQUENCE</scope>
    <source>
        <strain evidence="3">SAG 7.73</strain>
    </source>
</reference>
<feature type="region of interest" description="Disordered" evidence="2">
    <location>
        <begin position="330"/>
        <end position="353"/>
    </location>
</feature>
<name>A0A835TDB9_CHLIN</name>
<feature type="compositionally biased region" description="Gly residues" evidence="2">
    <location>
        <begin position="860"/>
        <end position="875"/>
    </location>
</feature>
<feature type="compositionally biased region" description="Gly residues" evidence="2">
    <location>
        <begin position="334"/>
        <end position="350"/>
    </location>
</feature>
<dbReference type="InterPro" id="IPR029044">
    <property type="entry name" value="Nucleotide-diphossugar_trans"/>
</dbReference>
<comment type="caution">
    <text evidence="3">The sequence shown here is derived from an EMBL/GenBank/DDBJ whole genome shotgun (WGS) entry which is preliminary data.</text>
</comment>
<keyword evidence="1" id="KW-0175">Coiled coil</keyword>
<evidence type="ECO:0000313" key="4">
    <source>
        <dbReference type="Proteomes" id="UP000650467"/>
    </source>
</evidence>
<dbReference type="AlphaFoldDB" id="A0A835TDB9"/>
<feature type="compositionally biased region" description="Low complexity" evidence="2">
    <location>
        <begin position="130"/>
        <end position="144"/>
    </location>
</feature>
<dbReference type="OrthoDB" id="551827at2759"/>
<feature type="region of interest" description="Disordered" evidence="2">
    <location>
        <begin position="130"/>
        <end position="196"/>
    </location>
</feature>
<dbReference type="Proteomes" id="UP000650467">
    <property type="component" value="Unassembled WGS sequence"/>
</dbReference>
<organism evidence="3 4">
    <name type="scientific">Chlamydomonas incerta</name>
    <dbReference type="NCBI Taxonomy" id="51695"/>
    <lineage>
        <taxon>Eukaryota</taxon>
        <taxon>Viridiplantae</taxon>
        <taxon>Chlorophyta</taxon>
        <taxon>core chlorophytes</taxon>
        <taxon>Chlorophyceae</taxon>
        <taxon>CS clade</taxon>
        <taxon>Chlamydomonadales</taxon>
        <taxon>Chlamydomonadaceae</taxon>
        <taxon>Chlamydomonas</taxon>
    </lineage>
</organism>
<protein>
    <submittedName>
        <fullName evidence="3">Uncharacterized protein</fullName>
    </submittedName>
</protein>
<feature type="compositionally biased region" description="Low complexity" evidence="2">
    <location>
        <begin position="686"/>
        <end position="702"/>
    </location>
</feature>
<evidence type="ECO:0000256" key="1">
    <source>
        <dbReference type="SAM" id="Coils"/>
    </source>
</evidence>
<proteinExistence type="predicted"/>
<dbReference type="PANTHER" id="PTHR13491:SF0">
    <property type="entry name" value="ZINC FINGER CCHC DOMAIN-CONTAINING PROTEIN 10"/>
    <property type="match status" value="1"/>
</dbReference>
<sequence length="997" mass="102295">MLHILEKTEEGRSALQEVLGPLQHLQYLQRSVRQHELDLDALSRSLEERPWDPYTAFGLRYHPPHSSSSKRAASSKGHGHPQHKSAAGALHGSLAAAVAAANAAAEAAQAAADVATEMAAAGRALRAAESAGAASGDGSSSGGASVDGEKSSSSSSHSSSSRSGSSSSGGSSRGNPRLRLREKVVRGSKHTDELQAELTRRKEAVAAEAEALQPRVEAMLGRLRDLLHAAANSSGLAPGSTVTPQGSAAQPSAAGDQSNDIVADPNDLDLYELILPRCVLARLDPANYVSYPARPFVSVVLSYSGRRLPFALYEVAEPLLACAAGMDLPPWPGEEGGSSNGGGGGDGEGPLGEPLPPLPLEILVAFDEVSEAAGWAAAAADSGGRIIPVFRPGVDEVIVGSSSEGSGSSSSGSSSSSTGWSAGSPPPLVHWANRVAQLAQGELLVVVQDGDSLLSSDGHGDSSSTSRRVCSWLHMALRAFEAWPQLGALGSGAYVMDWHPAAINRGQHFWDGERRLLLQFVAAALATPQAAEPRGGAVLPAAPIAVRRAAWRQLGGLDAGLGAAAACGACAWLDMSTRLWLGGWQKWMSRMDDLVFSLWLASSGRLITHGEDIARVRRQLRGLRHEHNARASAARTHSSRLDQLSDTVRQLQQQLESFAAATVAVLEVETGGGAAARLVQGPSAPPSIHSSAAAADPAAGAATRPHQLHPPACAHPLPLPSAVAANKLLFRGVSSEQAAEMARGDFTALGLGEGPVGQLPLDLGSSSPAANSLLLPLDARRRRHLAAATARTPDVSGIAHTTGEAAAVQGGAHSHSQEEPGFSAGQPADSSEVAPAPRHARALQEALAADAQAGAAEQAGPGGSGADAGAGGAGGPHPATSPGVAPGREEEEAAWCERPELAAHRGRLEGVCARLLQLRYGTSPYWHDGSPVHGEGEAARAKQQAAQDGNGGSGSDSGEVETATAAGEAAELAAAPVLIAWMAGAGLSVSFWCRWVQ</sequence>
<accession>A0A835TDB9</accession>
<gene>
    <name evidence="3" type="ORF">HXX76_003222</name>
</gene>
<keyword evidence="4" id="KW-1185">Reference proteome</keyword>
<feature type="region of interest" description="Disordered" evidence="2">
    <location>
        <begin position="927"/>
        <end position="963"/>
    </location>
</feature>
<evidence type="ECO:0000313" key="3">
    <source>
        <dbReference type="EMBL" id="KAG2441602.1"/>
    </source>
</evidence>
<feature type="compositionally biased region" description="Basic and acidic residues" evidence="2">
    <location>
        <begin position="179"/>
        <end position="196"/>
    </location>
</feature>
<feature type="compositionally biased region" description="Low complexity" evidence="2">
    <location>
        <begin position="843"/>
        <end position="859"/>
    </location>
</feature>
<feature type="region of interest" description="Disordered" evidence="2">
    <location>
        <begin position="400"/>
        <end position="423"/>
    </location>
</feature>
<dbReference type="SUPFAM" id="SSF53448">
    <property type="entry name" value="Nucleotide-diphospho-sugar transferases"/>
    <property type="match status" value="1"/>
</dbReference>
<evidence type="ECO:0000256" key="2">
    <source>
        <dbReference type="SAM" id="MobiDB-lite"/>
    </source>
</evidence>
<feature type="region of interest" description="Disordered" evidence="2">
    <location>
        <begin position="61"/>
        <end position="88"/>
    </location>
</feature>
<feature type="region of interest" description="Disordered" evidence="2">
    <location>
        <begin position="682"/>
        <end position="706"/>
    </location>
</feature>
<feature type="compositionally biased region" description="Low complexity" evidence="2">
    <location>
        <begin position="151"/>
        <end position="174"/>
    </location>
</feature>